<keyword evidence="2" id="KW-1185">Reference proteome</keyword>
<evidence type="ECO:0000313" key="1">
    <source>
        <dbReference type="EMBL" id="MEY8764372.1"/>
    </source>
</evidence>
<proteinExistence type="predicted"/>
<sequence>MDSYILGSIHGHLRSDKLHIRANACTIVLGETSRTAWTAKISRAMLGQGEDSCLILSTIVPGKQVEGKLLGQLNWQLFYS</sequence>
<dbReference type="RefSeq" id="WP_369869225.1">
    <property type="nucleotide sequence ID" value="NZ_JBGFFE010000020.1"/>
</dbReference>
<dbReference type="Proteomes" id="UP001565220">
    <property type="component" value="Unassembled WGS sequence"/>
</dbReference>
<protein>
    <submittedName>
        <fullName evidence="1">Uncharacterized protein</fullName>
    </submittedName>
</protein>
<reference evidence="1 2" key="1">
    <citation type="submission" date="2024-08" db="EMBL/GenBank/DDBJ databases">
        <title>Clostridium lapicellarii sp. nov., and Clostridium renhuaiense sp. nov., two species isolated from the mud in a fermentation cellar used for producing sauce-flavour Chinese liquors.</title>
        <authorList>
            <person name="Yang F."/>
            <person name="Wang H."/>
            <person name="Chen L.Q."/>
            <person name="Zhou N."/>
            <person name="Lu J.J."/>
            <person name="Pu X.X."/>
            <person name="Wan B."/>
            <person name="Wang L."/>
            <person name="Liu S.J."/>
        </authorList>
    </citation>
    <scope>NUCLEOTIDE SEQUENCE [LARGE SCALE GENOMIC DNA]</scope>
    <source>
        <strain evidence="1 2">MT-113</strain>
    </source>
</reference>
<name>A0ABV4DZN4_9CLOT</name>
<organism evidence="1 2">
    <name type="scientific">Clostridium lapidicellarium</name>
    <dbReference type="NCBI Taxonomy" id="3240931"/>
    <lineage>
        <taxon>Bacteria</taxon>
        <taxon>Bacillati</taxon>
        <taxon>Bacillota</taxon>
        <taxon>Clostridia</taxon>
        <taxon>Eubacteriales</taxon>
        <taxon>Clostridiaceae</taxon>
        <taxon>Clostridium</taxon>
    </lineage>
</organism>
<dbReference type="EMBL" id="JBGFFE010000020">
    <property type="protein sequence ID" value="MEY8764372.1"/>
    <property type="molecule type" value="Genomic_DNA"/>
</dbReference>
<gene>
    <name evidence="1" type="ORF">AB8S09_12100</name>
</gene>
<evidence type="ECO:0000313" key="2">
    <source>
        <dbReference type="Proteomes" id="UP001565220"/>
    </source>
</evidence>
<accession>A0ABV4DZN4</accession>
<comment type="caution">
    <text evidence="1">The sequence shown here is derived from an EMBL/GenBank/DDBJ whole genome shotgun (WGS) entry which is preliminary data.</text>
</comment>